<organism evidence="1 2">
    <name type="scientific">Vibrio tubiashii</name>
    <dbReference type="NCBI Taxonomy" id="29498"/>
    <lineage>
        <taxon>Bacteria</taxon>
        <taxon>Pseudomonadati</taxon>
        <taxon>Pseudomonadota</taxon>
        <taxon>Gammaproteobacteria</taxon>
        <taxon>Vibrionales</taxon>
        <taxon>Vibrionaceae</taxon>
        <taxon>Vibrio</taxon>
        <taxon>Vibrio oreintalis group</taxon>
    </lineage>
</organism>
<accession>A0AAE5GV28</accession>
<gene>
    <name evidence="1" type="ORF">F0237_24435</name>
</gene>
<dbReference type="Proteomes" id="UP000572722">
    <property type="component" value="Unassembled WGS sequence"/>
</dbReference>
<evidence type="ECO:0000313" key="1">
    <source>
        <dbReference type="EMBL" id="NOI83794.1"/>
    </source>
</evidence>
<reference evidence="1 2" key="1">
    <citation type="submission" date="2019-08" db="EMBL/GenBank/DDBJ databases">
        <title>Draft genome sequencing and comparative genomics of hatchery-associated Vibrios.</title>
        <authorList>
            <person name="Kehlet-Delgado H."/>
            <person name="Mueller R.S."/>
        </authorList>
    </citation>
    <scope>NUCLEOTIDE SEQUENCE [LARGE SCALE GENOMIC DNA]</scope>
    <source>
        <strain evidence="1 2">01-65-5-1</strain>
    </source>
</reference>
<dbReference type="AlphaFoldDB" id="A0AAE5GV28"/>
<evidence type="ECO:0000313" key="2">
    <source>
        <dbReference type="Proteomes" id="UP000572722"/>
    </source>
</evidence>
<name>A0AAE5GV28_9VIBR</name>
<comment type="caution">
    <text evidence="1">The sequence shown here is derived from an EMBL/GenBank/DDBJ whole genome shotgun (WGS) entry which is preliminary data.</text>
</comment>
<dbReference type="EMBL" id="VTXO01000025">
    <property type="protein sequence ID" value="NOI83794.1"/>
    <property type="molecule type" value="Genomic_DNA"/>
</dbReference>
<sequence>MSTNSTTRATLKAMVHHHSHKQCRENEVYFNGINFPVNQLISIFVQMVKKNTASTNIPSIRWFYQRDGFIKVIMLQRPALLLPGKPLTLLLALPHTLHY</sequence>
<protein>
    <submittedName>
        <fullName evidence="1">Uncharacterized protein</fullName>
    </submittedName>
</protein>
<proteinExistence type="predicted"/>